<dbReference type="Pfam" id="PF18765">
    <property type="entry name" value="Polbeta"/>
    <property type="match status" value="1"/>
</dbReference>
<keyword evidence="7" id="KW-0460">Magnesium</keyword>
<gene>
    <name evidence="9" type="ORF">A3B36_02255</name>
</gene>
<proteinExistence type="predicted"/>
<keyword evidence="6" id="KW-0067">ATP-binding</keyword>
<evidence type="ECO:0000256" key="2">
    <source>
        <dbReference type="ARBA" id="ARBA00022679"/>
    </source>
</evidence>
<keyword evidence="3" id="KW-0548">Nucleotidyltransferase</keyword>
<accession>A0A1F7V1K5</accession>
<evidence type="ECO:0000256" key="5">
    <source>
        <dbReference type="ARBA" id="ARBA00022741"/>
    </source>
</evidence>
<evidence type="ECO:0000313" key="9">
    <source>
        <dbReference type="EMBL" id="OGL84400.1"/>
    </source>
</evidence>
<dbReference type="GO" id="GO:0046872">
    <property type="term" value="F:metal ion binding"/>
    <property type="evidence" value="ECO:0007669"/>
    <property type="project" value="UniProtKB-KW"/>
</dbReference>
<dbReference type="InterPro" id="IPR052038">
    <property type="entry name" value="Type-VII_TA_antitoxin"/>
</dbReference>
<dbReference type="Gene3D" id="3.30.460.10">
    <property type="entry name" value="Beta Polymerase, domain 2"/>
    <property type="match status" value="1"/>
</dbReference>
<evidence type="ECO:0000256" key="6">
    <source>
        <dbReference type="ARBA" id="ARBA00022840"/>
    </source>
</evidence>
<reference evidence="9 10" key="1">
    <citation type="journal article" date="2016" name="Nat. Commun.">
        <title>Thousands of microbial genomes shed light on interconnected biogeochemical processes in an aquifer system.</title>
        <authorList>
            <person name="Anantharaman K."/>
            <person name="Brown C.T."/>
            <person name="Hug L.A."/>
            <person name="Sharon I."/>
            <person name="Castelle C.J."/>
            <person name="Probst A.J."/>
            <person name="Thomas B.C."/>
            <person name="Singh A."/>
            <person name="Wilkins M.J."/>
            <person name="Karaoz U."/>
            <person name="Brodie E.L."/>
            <person name="Williams K.H."/>
            <person name="Hubbard S.S."/>
            <person name="Banfield J.F."/>
        </authorList>
    </citation>
    <scope>NUCLEOTIDE SEQUENCE [LARGE SCALE GENOMIC DNA]</scope>
</reference>
<evidence type="ECO:0000313" key="10">
    <source>
        <dbReference type="Proteomes" id="UP000177704"/>
    </source>
</evidence>
<sequence length="99" mass="11605">MQKQYTMAHLRKSIMPVARRYRLQKVAVFGSAARGDMRKKSDVDLLIDVPPGTTLLDLVAMKKDFAERFNREIDVVTYDSLHHLLKDDILREQKVIYER</sequence>
<evidence type="ECO:0000256" key="1">
    <source>
        <dbReference type="ARBA" id="ARBA00001946"/>
    </source>
</evidence>
<protein>
    <recommendedName>
        <fullName evidence="8">Polymerase beta nucleotidyltransferase domain-containing protein</fullName>
    </recommendedName>
</protein>
<comment type="caution">
    <text evidence="9">The sequence shown here is derived from an EMBL/GenBank/DDBJ whole genome shotgun (WGS) entry which is preliminary data.</text>
</comment>
<dbReference type="CDD" id="cd05403">
    <property type="entry name" value="NT_KNTase_like"/>
    <property type="match status" value="1"/>
</dbReference>
<dbReference type="Proteomes" id="UP000177704">
    <property type="component" value="Unassembled WGS sequence"/>
</dbReference>
<keyword evidence="2" id="KW-0808">Transferase</keyword>
<dbReference type="InterPro" id="IPR043519">
    <property type="entry name" value="NT_sf"/>
</dbReference>
<dbReference type="InterPro" id="IPR041633">
    <property type="entry name" value="Polbeta"/>
</dbReference>
<name>A0A1F7V1K5_9BACT</name>
<dbReference type="GO" id="GO:0016779">
    <property type="term" value="F:nucleotidyltransferase activity"/>
    <property type="evidence" value="ECO:0007669"/>
    <property type="project" value="UniProtKB-KW"/>
</dbReference>
<dbReference type="PANTHER" id="PTHR33571">
    <property type="entry name" value="SSL8005 PROTEIN"/>
    <property type="match status" value="1"/>
</dbReference>
<dbReference type="SUPFAM" id="SSF81301">
    <property type="entry name" value="Nucleotidyltransferase"/>
    <property type="match status" value="1"/>
</dbReference>
<feature type="domain" description="Polymerase beta nucleotidyltransferase" evidence="8">
    <location>
        <begin position="14"/>
        <end position="99"/>
    </location>
</feature>
<evidence type="ECO:0000256" key="4">
    <source>
        <dbReference type="ARBA" id="ARBA00022723"/>
    </source>
</evidence>
<dbReference type="GO" id="GO:0005524">
    <property type="term" value="F:ATP binding"/>
    <property type="evidence" value="ECO:0007669"/>
    <property type="project" value="UniProtKB-KW"/>
</dbReference>
<evidence type="ECO:0000259" key="8">
    <source>
        <dbReference type="Pfam" id="PF18765"/>
    </source>
</evidence>
<dbReference type="AlphaFoldDB" id="A0A1F7V1K5"/>
<dbReference type="PANTHER" id="PTHR33571:SF12">
    <property type="entry name" value="BSL3053 PROTEIN"/>
    <property type="match status" value="1"/>
</dbReference>
<keyword evidence="4" id="KW-0479">Metal-binding</keyword>
<dbReference type="EMBL" id="MGEM01000026">
    <property type="protein sequence ID" value="OGL84400.1"/>
    <property type="molecule type" value="Genomic_DNA"/>
</dbReference>
<evidence type="ECO:0000256" key="3">
    <source>
        <dbReference type="ARBA" id="ARBA00022695"/>
    </source>
</evidence>
<comment type="cofactor">
    <cofactor evidence="1">
        <name>Mg(2+)</name>
        <dbReference type="ChEBI" id="CHEBI:18420"/>
    </cofactor>
</comment>
<evidence type="ECO:0000256" key="7">
    <source>
        <dbReference type="ARBA" id="ARBA00022842"/>
    </source>
</evidence>
<organism evidence="9 10">
    <name type="scientific">Candidatus Uhrbacteria bacterium RIFCSPLOWO2_01_FULL_55_36</name>
    <dbReference type="NCBI Taxonomy" id="1802404"/>
    <lineage>
        <taxon>Bacteria</taxon>
        <taxon>Candidatus Uhriibacteriota</taxon>
    </lineage>
</organism>
<keyword evidence="5" id="KW-0547">Nucleotide-binding</keyword>